<evidence type="ECO:0000313" key="9">
    <source>
        <dbReference type="Proteomes" id="UP000708208"/>
    </source>
</evidence>
<feature type="region of interest" description="Disordered" evidence="7">
    <location>
        <begin position="68"/>
        <end position="89"/>
    </location>
</feature>
<dbReference type="Pfam" id="PF03133">
    <property type="entry name" value="TTL"/>
    <property type="match status" value="1"/>
</dbReference>
<name>A0A8J2PC70_9HEXA</name>
<keyword evidence="2" id="KW-0963">Cytoplasm</keyword>
<evidence type="ECO:0000256" key="2">
    <source>
        <dbReference type="ARBA" id="ARBA00022490"/>
    </source>
</evidence>
<evidence type="ECO:0000313" key="8">
    <source>
        <dbReference type="EMBL" id="CAG7823212.1"/>
    </source>
</evidence>
<evidence type="ECO:0000256" key="3">
    <source>
        <dbReference type="ARBA" id="ARBA00022598"/>
    </source>
</evidence>
<evidence type="ECO:0000256" key="4">
    <source>
        <dbReference type="ARBA" id="ARBA00022741"/>
    </source>
</evidence>
<dbReference type="PROSITE" id="PS51221">
    <property type="entry name" value="TTL"/>
    <property type="match status" value="1"/>
</dbReference>
<protein>
    <recommendedName>
        <fullName evidence="10">Tubulin glycylase 3A</fullName>
    </recommendedName>
</protein>
<dbReference type="GO" id="GO:0060271">
    <property type="term" value="P:cilium assembly"/>
    <property type="evidence" value="ECO:0007669"/>
    <property type="project" value="TreeGrafter"/>
</dbReference>
<dbReference type="GO" id="GO:0070736">
    <property type="term" value="F:protein-glycine ligase activity, initiating"/>
    <property type="evidence" value="ECO:0007669"/>
    <property type="project" value="TreeGrafter"/>
</dbReference>
<dbReference type="GO" id="GO:0003341">
    <property type="term" value="P:cilium movement"/>
    <property type="evidence" value="ECO:0007669"/>
    <property type="project" value="TreeGrafter"/>
</dbReference>
<proteinExistence type="predicted"/>
<evidence type="ECO:0008006" key="10">
    <source>
        <dbReference type="Google" id="ProtNLM"/>
    </source>
</evidence>
<dbReference type="GO" id="GO:0005524">
    <property type="term" value="F:ATP binding"/>
    <property type="evidence" value="ECO:0007669"/>
    <property type="project" value="UniProtKB-KW"/>
</dbReference>
<sequence length="877" mass="100029">MASVSASNNNNKQPFHHPIKDKNGQSRPQLQLDAQSKSSVRSKDGSHGAPSQTANLASRVYITQLNPPLSQSPYYPTSTSTVSNNSNQSRSKSLKSFYISATNRSISSAKSSIGFDRSRSLRVQIERAIRDRKVYTLIGIFPGIRRSLNRRGWVEKSSSMAPIKFLHHSLLELEQRGYEDESDQAWVHRVLRDYPPDFIWVFRRDNINFHNLLPNQIVNRHPKAFFTSKVGITSCLQNLHWFCENGIANTFFPRCYRLCINEEKNAFINDYRLTACMGLLKWVVGAYERDGDKGVMDYNASNNRISSLCVEFAIRQVNNYVRLRRHEDIDWLIQPSYLGLNWDLFLTQYYSVVLMKTKLSPQDMTDTAKSKYETTKRTLQKVAPFWPQLNIDGTNNVWICKPGARSRGSGIVLMNTLERIMSLLGQSGARESNWVVQKYIERPLLIYQTKFDIRQWFIVSDWCPLTVWFYKESYVRFCTKPFSIDDFHESIHLCNNAIQSRYQNSDKRDAALPAENMWDNYTFQAYLKSIGKMELWDKQIYPGMKQGILGVLLASQETADFRKNCFELYGADFMLSDDFIPWLIEINSSPCMASTTSVTARMCGRCLEDCIKVIVDRRDNKSAETGMFELIYKQNDSSMPFHMYPEVQDVQIHVKRLTKDVDWPSIMTKYSSKRSPRGSVSSRNLRSVNLPITTLTASNGLTFTDLIQRLRLKDAQKNSPLNTAPKTSNNSLESVASTVPASMTNNSFYRQSAKPATTVKDSASLVQNRVLKPRRKSQSKSQHQNFERPKSVGNDSVIRKQKKPKAALEEERNGLGSANATAISQGPRETNVSKDHGSVRRSASADSRVNITSQSDDTNSQKNVNNMDVIGEDTDPK</sequence>
<evidence type="ECO:0000256" key="5">
    <source>
        <dbReference type="ARBA" id="ARBA00022840"/>
    </source>
</evidence>
<evidence type="ECO:0000256" key="1">
    <source>
        <dbReference type="ARBA" id="ARBA00004245"/>
    </source>
</evidence>
<feature type="compositionally biased region" description="Polar residues" evidence="7">
    <location>
        <begin position="816"/>
        <end position="830"/>
    </location>
</feature>
<dbReference type="OrthoDB" id="202825at2759"/>
<feature type="region of interest" description="Disordered" evidence="7">
    <location>
        <begin position="753"/>
        <end position="877"/>
    </location>
</feature>
<organism evidence="8 9">
    <name type="scientific">Allacma fusca</name>
    <dbReference type="NCBI Taxonomy" id="39272"/>
    <lineage>
        <taxon>Eukaryota</taxon>
        <taxon>Metazoa</taxon>
        <taxon>Ecdysozoa</taxon>
        <taxon>Arthropoda</taxon>
        <taxon>Hexapoda</taxon>
        <taxon>Collembola</taxon>
        <taxon>Symphypleona</taxon>
        <taxon>Sminthuridae</taxon>
        <taxon>Allacma</taxon>
    </lineage>
</organism>
<dbReference type="InterPro" id="IPR004344">
    <property type="entry name" value="TTL/TTLL_fam"/>
</dbReference>
<feature type="compositionally biased region" description="Low complexity" evidence="7">
    <location>
        <begin position="71"/>
        <end position="89"/>
    </location>
</feature>
<feature type="compositionally biased region" description="Low complexity" evidence="7">
    <location>
        <begin position="840"/>
        <end position="849"/>
    </location>
</feature>
<feature type="region of interest" description="Disordered" evidence="7">
    <location>
        <begin position="1"/>
        <end position="55"/>
    </location>
</feature>
<keyword evidence="6" id="KW-0206">Cytoskeleton</keyword>
<dbReference type="GO" id="GO:0015630">
    <property type="term" value="C:microtubule cytoskeleton"/>
    <property type="evidence" value="ECO:0007669"/>
    <property type="project" value="TreeGrafter"/>
</dbReference>
<keyword evidence="5" id="KW-0067">ATP-binding</keyword>
<dbReference type="PANTHER" id="PTHR45870:SF2">
    <property type="entry name" value="TUBULIN MONOGLYCYLASE TTLL3"/>
    <property type="match status" value="1"/>
</dbReference>
<feature type="compositionally biased region" description="Polar residues" evidence="7">
    <location>
        <begin position="850"/>
        <end position="866"/>
    </location>
</feature>
<dbReference type="InterPro" id="IPR051437">
    <property type="entry name" value="TTLL_monoglycylase"/>
</dbReference>
<feature type="compositionally biased region" description="Polar residues" evidence="7">
    <location>
        <begin position="25"/>
        <end position="39"/>
    </location>
</feature>
<evidence type="ECO:0000256" key="6">
    <source>
        <dbReference type="ARBA" id="ARBA00023212"/>
    </source>
</evidence>
<keyword evidence="3" id="KW-0436">Ligase</keyword>
<dbReference type="PANTHER" id="PTHR45870">
    <property type="entry name" value="TUBULIN MONOGLYCYLASE TTLL3"/>
    <property type="match status" value="1"/>
</dbReference>
<feature type="compositionally biased region" description="Polar residues" evidence="7">
    <location>
        <begin position="1"/>
        <end position="13"/>
    </location>
</feature>
<accession>A0A8J2PC70</accession>
<keyword evidence="9" id="KW-1185">Reference proteome</keyword>
<evidence type="ECO:0000256" key="7">
    <source>
        <dbReference type="SAM" id="MobiDB-lite"/>
    </source>
</evidence>
<reference evidence="8" key="1">
    <citation type="submission" date="2021-06" db="EMBL/GenBank/DDBJ databases">
        <authorList>
            <person name="Hodson N. C."/>
            <person name="Mongue J. A."/>
            <person name="Jaron S. K."/>
        </authorList>
    </citation>
    <scope>NUCLEOTIDE SEQUENCE</scope>
</reference>
<dbReference type="GO" id="GO:0005930">
    <property type="term" value="C:axoneme"/>
    <property type="evidence" value="ECO:0007669"/>
    <property type="project" value="TreeGrafter"/>
</dbReference>
<comment type="subcellular location">
    <subcellularLocation>
        <location evidence="1">Cytoplasm</location>
        <location evidence="1">Cytoskeleton</location>
    </subcellularLocation>
</comment>
<keyword evidence="4" id="KW-0547">Nucleotide-binding</keyword>
<comment type="caution">
    <text evidence="8">The sequence shown here is derived from an EMBL/GenBank/DDBJ whole genome shotgun (WGS) entry which is preliminary data.</text>
</comment>
<dbReference type="FunFam" id="3.30.470.20:FF:000032">
    <property type="entry name" value="tubulin monoglycylase TTLL3 isoform X2"/>
    <property type="match status" value="1"/>
</dbReference>
<dbReference type="EMBL" id="CAJVCH010528821">
    <property type="protein sequence ID" value="CAG7823212.1"/>
    <property type="molecule type" value="Genomic_DNA"/>
</dbReference>
<dbReference type="Proteomes" id="UP000708208">
    <property type="component" value="Unassembled WGS sequence"/>
</dbReference>
<gene>
    <name evidence="8" type="ORF">AFUS01_LOCUS33440</name>
</gene>
<dbReference type="AlphaFoldDB" id="A0A8J2PC70"/>